<evidence type="ECO:0008006" key="4">
    <source>
        <dbReference type="Google" id="ProtNLM"/>
    </source>
</evidence>
<dbReference type="InterPro" id="IPR038975">
    <property type="entry name" value="THNL"/>
</dbReference>
<dbReference type="EMBL" id="OZ034816">
    <property type="protein sequence ID" value="CAL1377920.1"/>
    <property type="molecule type" value="Genomic_DNA"/>
</dbReference>
<feature type="chain" id="PRO_5043729727" description="Thionin-like protein 2" evidence="1">
    <location>
        <begin position="34"/>
        <end position="139"/>
    </location>
</feature>
<organism evidence="2 3">
    <name type="scientific">Linum trigynum</name>
    <dbReference type="NCBI Taxonomy" id="586398"/>
    <lineage>
        <taxon>Eukaryota</taxon>
        <taxon>Viridiplantae</taxon>
        <taxon>Streptophyta</taxon>
        <taxon>Embryophyta</taxon>
        <taxon>Tracheophyta</taxon>
        <taxon>Spermatophyta</taxon>
        <taxon>Magnoliopsida</taxon>
        <taxon>eudicotyledons</taxon>
        <taxon>Gunneridae</taxon>
        <taxon>Pentapetalae</taxon>
        <taxon>rosids</taxon>
        <taxon>fabids</taxon>
        <taxon>Malpighiales</taxon>
        <taxon>Linaceae</taxon>
        <taxon>Linum</taxon>
    </lineage>
</organism>
<sequence length="139" mass="14711">MENSCRRSPSSVALAIALVAMMSAGFLVGQSTAASFTICYRNCFLLCAITGNSLGSCAGDCLKDCILQPPSSLPPKPSSVSNMGEDMKKPASHRQNLYFCKLGCAFSLCSNFSSRATDPREEKVAACVDSCSTKCTVRS</sequence>
<evidence type="ECO:0000313" key="3">
    <source>
        <dbReference type="Proteomes" id="UP001497516"/>
    </source>
</evidence>
<accession>A0AAV2DX39</accession>
<dbReference type="PANTHER" id="PTHR36312">
    <property type="entry name" value="THIONIN-LIKE PROTEIN 1"/>
    <property type="match status" value="1"/>
</dbReference>
<feature type="signal peptide" evidence="1">
    <location>
        <begin position="1"/>
        <end position="33"/>
    </location>
</feature>
<gene>
    <name evidence="2" type="ORF">LTRI10_LOCUS19537</name>
</gene>
<evidence type="ECO:0000313" key="2">
    <source>
        <dbReference type="EMBL" id="CAL1377920.1"/>
    </source>
</evidence>
<evidence type="ECO:0000256" key="1">
    <source>
        <dbReference type="SAM" id="SignalP"/>
    </source>
</evidence>
<proteinExistence type="predicted"/>
<dbReference type="AlphaFoldDB" id="A0AAV2DX39"/>
<name>A0AAV2DX39_9ROSI</name>
<reference evidence="2 3" key="1">
    <citation type="submission" date="2024-04" db="EMBL/GenBank/DDBJ databases">
        <authorList>
            <person name="Fracassetti M."/>
        </authorList>
    </citation>
    <scope>NUCLEOTIDE SEQUENCE [LARGE SCALE GENOMIC DNA]</scope>
</reference>
<dbReference type="PANTHER" id="PTHR36312:SF1">
    <property type="entry name" value="OS01G0594500 PROTEIN"/>
    <property type="match status" value="1"/>
</dbReference>
<protein>
    <recommendedName>
        <fullName evidence="4">Thionin-like protein 2</fullName>
    </recommendedName>
</protein>
<keyword evidence="1" id="KW-0732">Signal</keyword>
<dbReference type="Proteomes" id="UP001497516">
    <property type="component" value="Chromosome 3"/>
</dbReference>
<keyword evidence="3" id="KW-1185">Reference proteome</keyword>